<evidence type="ECO:0000313" key="2">
    <source>
        <dbReference type="Proteomes" id="UP000315128"/>
    </source>
</evidence>
<protein>
    <submittedName>
        <fullName evidence="1">DUF2974 domain-containing protein</fullName>
    </submittedName>
</protein>
<gene>
    <name evidence="1" type="ORF">FLP15_01975</name>
</gene>
<proteinExistence type="predicted"/>
<dbReference type="InterPro" id="IPR029058">
    <property type="entry name" value="AB_hydrolase_fold"/>
</dbReference>
<name>A0A514Z6F4_9LACT</name>
<dbReference type="SUPFAM" id="SSF53474">
    <property type="entry name" value="alpha/beta-Hydrolases"/>
    <property type="match status" value="1"/>
</dbReference>
<dbReference type="AlphaFoldDB" id="A0A514Z6F4"/>
<evidence type="ECO:0000313" key="1">
    <source>
        <dbReference type="EMBL" id="QDK70170.1"/>
    </source>
</evidence>
<dbReference type="KEGG" id="lack:FLP15_01975"/>
<dbReference type="EMBL" id="CP041356">
    <property type="protein sequence ID" value="QDK70170.1"/>
    <property type="molecule type" value="Genomic_DNA"/>
</dbReference>
<organism evidence="1 2">
    <name type="scientific">Lactococcus protaetiae</name>
    <dbReference type="NCBI Taxonomy" id="2592653"/>
    <lineage>
        <taxon>Bacteria</taxon>
        <taxon>Bacillati</taxon>
        <taxon>Bacillota</taxon>
        <taxon>Bacilli</taxon>
        <taxon>Lactobacillales</taxon>
        <taxon>Streptococcaceae</taxon>
        <taxon>Lactococcus</taxon>
    </lineage>
</organism>
<keyword evidence="2" id="KW-1185">Reference proteome</keyword>
<accession>A0A514Z6F4</accession>
<dbReference type="Gene3D" id="3.40.50.1820">
    <property type="entry name" value="alpha/beta hydrolase"/>
    <property type="match status" value="1"/>
</dbReference>
<dbReference type="RefSeq" id="WP_142765801.1">
    <property type="nucleotide sequence ID" value="NZ_CP041356.1"/>
</dbReference>
<reference evidence="1 2" key="1">
    <citation type="submission" date="2019-07" db="EMBL/GenBank/DDBJ databases">
        <title>Genome sequencing of KACC 19320.</title>
        <authorList>
            <person name="Heo J."/>
            <person name="Kim S.-J."/>
            <person name="Kim J.-S."/>
            <person name="Hong S.-B."/>
            <person name="Kwon S.-W."/>
        </authorList>
    </citation>
    <scope>NUCLEOTIDE SEQUENCE [LARGE SCALE GENOMIC DNA]</scope>
    <source>
        <strain evidence="1 2">KACC 19320</strain>
    </source>
</reference>
<sequence>MTTAQDYNGLAQEAYQVDASAVGIVLHKGDTFWKNGSSWKVLKAEDDKKNGFQAMAVAPVVNGQVDKNQVVIAYAGTNSSDLKDILADVKNVVYSISDGQLKSASNFAQSVANKYPQSNISVTGHSLGGFLALAQGAEHHWQTVTFNGPDPYSVLSDQAKKWLRENPNKLTNFLNKDDVIGQGGDAIGRFKSGQLFIDLYLGWHGGTGAEVVVNYGNLGINPLNYHAITAWKFDSLGYLIDGKGNYYGIDGKVKVSKSEAKKFEKTQIKNGYELISGFKKQLSSGGLSGIQKVFVETELVLATAQTMHAEIFVQKEEAISKINRLKNEAKNQEEEMIYKIVGACGSVIGYFEAKNIYLSLVGSKRIYESDKYKKALKKIDKYFEQQEKVVEAMQKFAENHISRDKELATMFRGV</sequence>
<dbReference type="Proteomes" id="UP000315128">
    <property type="component" value="Chromosome"/>
</dbReference>
<dbReference type="OrthoDB" id="6450827at2"/>
<dbReference type="Pfam" id="PF26363">
    <property type="entry name" value="Phospholipase-like"/>
    <property type="match status" value="1"/>
</dbReference>